<dbReference type="AlphaFoldDB" id="A0AAW7NNF7"/>
<dbReference type="Proteomes" id="UP001175137">
    <property type="component" value="Unassembled WGS sequence"/>
</dbReference>
<comment type="caution">
    <text evidence="1">The sequence shown here is derived from an EMBL/GenBank/DDBJ whole genome shotgun (WGS) entry which is preliminary data.</text>
</comment>
<organism evidence="1 2">
    <name type="scientific">Bacillus cereus</name>
    <dbReference type="NCBI Taxonomy" id="1396"/>
    <lineage>
        <taxon>Bacteria</taxon>
        <taxon>Bacillati</taxon>
        <taxon>Bacillota</taxon>
        <taxon>Bacilli</taxon>
        <taxon>Bacillales</taxon>
        <taxon>Bacillaceae</taxon>
        <taxon>Bacillus</taxon>
        <taxon>Bacillus cereus group</taxon>
    </lineage>
</organism>
<gene>
    <name evidence="1" type="ORF">QYM23_24550</name>
</gene>
<proteinExistence type="predicted"/>
<evidence type="ECO:0000313" key="2">
    <source>
        <dbReference type="Proteomes" id="UP001175137"/>
    </source>
</evidence>
<protein>
    <recommendedName>
        <fullName evidence="3">DUF5348 domain-containing protein</fullName>
    </recommendedName>
</protein>
<sequence>MESRDYQKGYLQGQLDEAEAAYRNLVSIMDDMIEEPTAFTLEWISELEELLKKHGRCTGMKVWEGTEGHYTYRIEEKGDTFDVTIDFLGNKESMWFKSYSGARAYLKREYHFTGRMKRIS</sequence>
<dbReference type="EMBL" id="JAUIQW010000001">
    <property type="protein sequence ID" value="MDN4875992.1"/>
    <property type="molecule type" value="Genomic_DNA"/>
</dbReference>
<evidence type="ECO:0000313" key="1">
    <source>
        <dbReference type="EMBL" id="MDN4875992.1"/>
    </source>
</evidence>
<name>A0AAW7NNF7_BACCE</name>
<dbReference type="RefSeq" id="WP_301266255.1">
    <property type="nucleotide sequence ID" value="NZ_JAUIQW010000001.1"/>
</dbReference>
<accession>A0AAW7NNF7</accession>
<evidence type="ECO:0008006" key="3">
    <source>
        <dbReference type="Google" id="ProtNLM"/>
    </source>
</evidence>
<reference evidence="1" key="1">
    <citation type="submission" date="2023-07" db="EMBL/GenBank/DDBJ databases">
        <title>Complete genome sequence of Bacillus cereus SRCM126073 isolated from soil.</title>
        <authorList>
            <person name="Yang H.-G."/>
            <person name="Ryu M.-S."/>
            <person name="Ha G.-S."/>
            <person name="Yang H.-J."/>
            <person name="Jeong D.-Y."/>
        </authorList>
    </citation>
    <scope>NUCLEOTIDE SEQUENCE</scope>
    <source>
        <strain evidence="1">SRCM126073</strain>
    </source>
</reference>